<evidence type="ECO:0000313" key="3">
    <source>
        <dbReference type="Proteomes" id="UP000018679"/>
    </source>
</evidence>
<reference evidence="2 3" key="1">
    <citation type="journal article" date="2013" name="Genome Announc.">
        <title>Genome Sequences of 28 Bordetella pertussis U.S. Outbreak Strains Dating from 2010 to 2012.</title>
        <authorList>
            <person name="Harvill E.T."/>
            <person name="Goodfield L.L."/>
            <person name="Ivanov Y."/>
            <person name="Meyer J.A."/>
            <person name="Newth C."/>
            <person name="Cassiday P."/>
            <person name="Tondella M.L."/>
            <person name="Liao P."/>
            <person name="Zimmerman J."/>
            <person name="Meert K."/>
            <person name="Wessel D."/>
            <person name="Berger J."/>
            <person name="Dean J.M."/>
            <person name="Holubkov R."/>
            <person name="Burr J."/>
            <person name="Liu T."/>
            <person name="Brinkac L."/>
            <person name="Kim M."/>
            <person name="Losada L."/>
        </authorList>
    </citation>
    <scope>NUCLEOTIDE SEQUENCE [LARGE SCALE GENOMIC DNA]</scope>
    <source>
        <strain evidence="2 3">CHLA-26</strain>
    </source>
</reference>
<feature type="region of interest" description="Disordered" evidence="1">
    <location>
        <begin position="1"/>
        <end position="58"/>
    </location>
</feature>
<proteinExistence type="predicted"/>
<dbReference type="AlphaFoldDB" id="A0AAI9J2G0"/>
<organism evidence="2 3">
    <name type="scientific">Bordetella pertussis CHLA-26</name>
    <dbReference type="NCBI Taxonomy" id="1331284"/>
    <lineage>
        <taxon>Bacteria</taxon>
        <taxon>Pseudomonadati</taxon>
        <taxon>Pseudomonadota</taxon>
        <taxon>Betaproteobacteria</taxon>
        <taxon>Burkholderiales</taxon>
        <taxon>Alcaligenaceae</taxon>
        <taxon>Bordetella</taxon>
    </lineage>
</organism>
<dbReference type="Proteomes" id="UP000018679">
    <property type="component" value="Unassembled WGS sequence"/>
</dbReference>
<feature type="compositionally biased region" description="Basic residues" evidence="1">
    <location>
        <begin position="1"/>
        <end position="17"/>
    </location>
</feature>
<comment type="caution">
    <text evidence="2">The sequence shown here is derived from an EMBL/GenBank/DDBJ whole genome shotgun (WGS) entry which is preliminary data.</text>
</comment>
<feature type="compositionally biased region" description="Basic and acidic residues" evidence="1">
    <location>
        <begin position="18"/>
        <end position="29"/>
    </location>
</feature>
<protein>
    <submittedName>
        <fullName evidence="2">Uncharacterized protein</fullName>
    </submittedName>
</protein>
<evidence type="ECO:0000313" key="2">
    <source>
        <dbReference type="EMBL" id="ETH31299.1"/>
    </source>
</evidence>
<sequence length="58" mass="6615">MHRQPGRSRARNGRHGRNVTDERGTDEGWRGMPRGKKSSPQAAFWCASRRSLPIRTPT</sequence>
<evidence type="ECO:0000256" key="1">
    <source>
        <dbReference type="SAM" id="MobiDB-lite"/>
    </source>
</evidence>
<dbReference type="EMBL" id="AXSB02000022">
    <property type="protein sequence ID" value="ETH31299.1"/>
    <property type="molecule type" value="Genomic_DNA"/>
</dbReference>
<gene>
    <name evidence="2" type="ORF">L566_2700</name>
</gene>
<accession>A0AAI9J2G0</accession>
<name>A0AAI9J2G0_BORPT</name>